<feature type="binding site" evidence="12 16">
    <location>
        <position position="233"/>
    </location>
    <ligand>
        <name>substrate</name>
    </ligand>
</feature>
<feature type="binding site" evidence="12 15">
    <location>
        <position position="186"/>
    </location>
    <ligand>
        <name>NAD(+)</name>
        <dbReference type="ChEBI" id="CHEBI:57540"/>
    </ligand>
</feature>
<evidence type="ECO:0000256" key="18">
    <source>
        <dbReference type="RuleBase" id="RU004175"/>
    </source>
</evidence>
<feature type="binding site" evidence="12 16">
    <location>
        <position position="258"/>
    </location>
    <ligand>
        <name>substrate</name>
    </ligand>
</feature>
<evidence type="ECO:0000256" key="11">
    <source>
        <dbReference type="ARBA" id="ARBA00049489"/>
    </source>
</evidence>
<feature type="binding site" evidence="12 16">
    <location>
        <position position="415"/>
    </location>
    <ligand>
        <name>substrate</name>
    </ligand>
</feature>
<proteinExistence type="inferred from homology"/>
<keyword evidence="6 12" id="KW-0479">Metal-binding</keyword>
<feature type="binding site" evidence="12 16">
    <location>
        <position position="410"/>
    </location>
    <ligand>
        <name>substrate</name>
    </ligand>
</feature>
<evidence type="ECO:0000256" key="1">
    <source>
        <dbReference type="ARBA" id="ARBA00003850"/>
    </source>
</evidence>
<evidence type="ECO:0000256" key="4">
    <source>
        <dbReference type="ARBA" id="ARBA00012965"/>
    </source>
</evidence>
<dbReference type="NCBIfam" id="TIGR00069">
    <property type="entry name" value="hisD"/>
    <property type="match status" value="1"/>
</dbReference>
<evidence type="ECO:0000256" key="10">
    <source>
        <dbReference type="ARBA" id="ARBA00023102"/>
    </source>
</evidence>
<evidence type="ECO:0000256" key="14">
    <source>
        <dbReference type="PIRSR" id="PIRSR000099-1"/>
    </source>
</evidence>
<dbReference type="EMBL" id="JAPOHD010000068">
    <property type="protein sequence ID" value="MCY1723398.1"/>
    <property type="molecule type" value="Genomic_DNA"/>
</dbReference>
<evidence type="ECO:0000256" key="6">
    <source>
        <dbReference type="ARBA" id="ARBA00022723"/>
    </source>
</evidence>
<feature type="binding site" evidence="12 16">
    <location>
        <position position="356"/>
    </location>
    <ligand>
        <name>substrate</name>
    </ligand>
</feature>
<feature type="active site" description="Proton acceptor" evidence="12 14">
    <location>
        <position position="322"/>
    </location>
</feature>
<keyword evidence="8 12" id="KW-0560">Oxidoreductase</keyword>
<dbReference type="HAMAP" id="MF_01024">
    <property type="entry name" value="HisD"/>
    <property type="match status" value="1"/>
</dbReference>
<evidence type="ECO:0000256" key="2">
    <source>
        <dbReference type="ARBA" id="ARBA00004940"/>
    </source>
</evidence>
<organism evidence="19 20">
    <name type="scientific">Draconibacterium aestuarii</name>
    <dbReference type="NCBI Taxonomy" id="2998507"/>
    <lineage>
        <taxon>Bacteria</taxon>
        <taxon>Pseudomonadati</taxon>
        <taxon>Bacteroidota</taxon>
        <taxon>Bacteroidia</taxon>
        <taxon>Marinilabiliales</taxon>
        <taxon>Prolixibacteraceae</taxon>
        <taxon>Draconibacterium</taxon>
    </lineage>
</organism>
<dbReference type="PANTHER" id="PTHR21256">
    <property type="entry name" value="HISTIDINOL DEHYDROGENASE HDH"/>
    <property type="match status" value="1"/>
</dbReference>
<dbReference type="EC" id="1.1.1.23" evidence="4 12"/>
<evidence type="ECO:0000256" key="8">
    <source>
        <dbReference type="ARBA" id="ARBA00023002"/>
    </source>
</evidence>
<keyword evidence="5 12" id="KW-0028">Amino-acid biosynthesis</keyword>
<feature type="active site" description="Proton acceptor" evidence="12 14">
    <location>
        <position position="323"/>
    </location>
</feature>
<keyword evidence="20" id="KW-1185">Reference proteome</keyword>
<evidence type="ECO:0000256" key="7">
    <source>
        <dbReference type="ARBA" id="ARBA00022833"/>
    </source>
</evidence>
<dbReference type="FunFam" id="1.20.5.1300:FF:000001">
    <property type="entry name" value="Histidine biosynthesis trifunctional protein"/>
    <property type="match status" value="1"/>
</dbReference>
<keyword evidence="9 12" id="KW-0520">NAD</keyword>
<keyword evidence="7 12" id="KW-0862">Zinc</keyword>
<feature type="binding site" evidence="12 17">
    <location>
        <position position="356"/>
    </location>
    <ligand>
        <name>Zn(2+)</name>
        <dbReference type="ChEBI" id="CHEBI:29105"/>
    </ligand>
</feature>
<protein>
    <recommendedName>
        <fullName evidence="4 12">Histidinol dehydrogenase</fullName>
        <shortName evidence="12">HDH</shortName>
        <ecNumber evidence="4 12">1.1.1.23</ecNumber>
    </recommendedName>
</protein>
<dbReference type="Proteomes" id="UP001145087">
    <property type="component" value="Unassembled WGS sequence"/>
</dbReference>
<evidence type="ECO:0000256" key="9">
    <source>
        <dbReference type="ARBA" id="ARBA00023027"/>
    </source>
</evidence>
<evidence type="ECO:0000256" key="16">
    <source>
        <dbReference type="PIRSR" id="PIRSR000099-3"/>
    </source>
</evidence>
<dbReference type="PANTHER" id="PTHR21256:SF2">
    <property type="entry name" value="HISTIDINE BIOSYNTHESIS TRIFUNCTIONAL PROTEIN"/>
    <property type="match status" value="1"/>
</dbReference>
<dbReference type="CDD" id="cd06572">
    <property type="entry name" value="Histidinol_dh"/>
    <property type="match status" value="1"/>
</dbReference>
<dbReference type="Gene3D" id="1.20.5.1300">
    <property type="match status" value="1"/>
</dbReference>
<sequence>MRTYINPDKNVWSDILKRPLFDVSELYGKVQTILTEIRKNGDTALREFTEKFDGIKLDSIVVSEKEITDAEKQVSADLKEAIALAAKNIEVFHASQQSKINKIETVPGVSCWQKAVAIEKVGLYIPGGTAPLFSTVLMLAIPAQIAGCKQIVLCSPPDKTGKIHPAILYAAKVAGVTQIYKLGGVQAIGAMAYGTETVPQTYKIFGPGNQYVMAAKQLVSMNDVSIDMPAGPSEVLVVANETSNTAFVASDLLSQAEHGADSQVVLVANNSATIESVQAEIATQLATLPRKEMAEKALSNSVFIVIEDTKEQIDLINEYAPEHLILSTKNYSDISEKITNAGSVFLGELTPESAGDYASGTNHTLPTNGWARSYSGVNLDSFIKKITFQEITKQGLLTIGPAIEKMATAEELVAHKNAVTLRLKEIQ</sequence>
<dbReference type="AlphaFoldDB" id="A0A9X3FIP1"/>
<dbReference type="FunFam" id="3.40.50.1980:FF:000001">
    <property type="entry name" value="Histidinol dehydrogenase"/>
    <property type="match status" value="1"/>
</dbReference>
<feature type="binding site" evidence="12 16">
    <location>
        <position position="255"/>
    </location>
    <ligand>
        <name>substrate</name>
    </ligand>
</feature>
<comment type="similarity">
    <text evidence="3 12 13 18">Belongs to the histidinol dehydrogenase family.</text>
</comment>
<dbReference type="InterPro" id="IPR016161">
    <property type="entry name" value="Ald_DH/histidinol_DH"/>
</dbReference>
<dbReference type="Gene3D" id="3.40.50.1980">
    <property type="entry name" value="Nitrogenase molybdenum iron protein domain"/>
    <property type="match status" value="2"/>
</dbReference>
<dbReference type="PIRSF" id="PIRSF000099">
    <property type="entry name" value="Histidinol_dh"/>
    <property type="match status" value="1"/>
</dbReference>
<dbReference type="InterPro" id="IPR022695">
    <property type="entry name" value="Histidinol_DH_monofunct"/>
</dbReference>
<dbReference type="PROSITE" id="PS00611">
    <property type="entry name" value="HISOL_DEHYDROGENASE"/>
    <property type="match status" value="1"/>
</dbReference>
<comment type="catalytic activity">
    <reaction evidence="11 12">
        <text>L-histidinol + 2 NAD(+) + H2O = L-histidine + 2 NADH + 3 H(+)</text>
        <dbReference type="Rhea" id="RHEA:20641"/>
        <dbReference type="ChEBI" id="CHEBI:15377"/>
        <dbReference type="ChEBI" id="CHEBI:15378"/>
        <dbReference type="ChEBI" id="CHEBI:57540"/>
        <dbReference type="ChEBI" id="CHEBI:57595"/>
        <dbReference type="ChEBI" id="CHEBI:57699"/>
        <dbReference type="ChEBI" id="CHEBI:57945"/>
        <dbReference type="EC" id="1.1.1.23"/>
    </reaction>
</comment>
<feature type="binding site" evidence="12 15">
    <location>
        <position position="124"/>
    </location>
    <ligand>
        <name>NAD(+)</name>
        <dbReference type="ChEBI" id="CHEBI:57540"/>
    </ligand>
</feature>
<comment type="pathway">
    <text evidence="2 12">Amino-acid biosynthesis; L-histidine biosynthesis; L-histidine from 5-phospho-alpha-D-ribose 1-diphosphate: step 9/9.</text>
</comment>
<dbReference type="GO" id="GO:0051287">
    <property type="term" value="F:NAD binding"/>
    <property type="evidence" value="ECO:0007669"/>
    <property type="project" value="InterPro"/>
</dbReference>
<feature type="binding site" evidence="12 16">
    <location>
        <position position="323"/>
    </location>
    <ligand>
        <name>substrate</name>
    </ligand>
</feature>
<dbReference type="FunFam" id="3.40.50.1980:FF:000026">
    <property type="entry name" value="Histidinol dehydrogenase"/>
    <property type="match status" value="1"/>
</dbReference>
<feature type="binding site" evidence="12 17">
    <location>
        <position position="415"/>
    </location>
    <ligand>
        <name>Zn(2+)</name>
        <dbReference type="ChEBI" id="CHEBI:29105"/>
    </ligand>
</feature>
<evidence type="ECO:0000256" key="12">
    <source>
        <dbReference type="HAMAP-Rule" id="MF_01024"/>
    </source>
</evidence>
<evidence type="ECO:0000256" key="5">
    <source>
        <dbReference type="ARBA" id="ARBA00022605"/>
    </source>
</evidence>
<reference evidence="19" key="1">
    <citation type="submission" date="2022-11" db="EMBL/GenBank/DDBJ databases">
        <title>Marilongibacter aestuarii gen. nov., sp. nov., isolated from tidal flat sediment.</title>
        <authorList>
            <person name="Jiayan W."/>
        </authorList>
    </citation>
    <scope>NUCLEOTIDE SEQUENCE</scope>
    <source>
        <strain evidence="19">Z1-6</strain>
    </source>
</reference>
<dbReference type="InterPro" id="IPR012131">
    <property type="entry name" value="Hstdl_DH"/>
</dbReference>
<dbReference type="SUPFAM" id="SSF53720">
    <property type="entry name" value="ALDH-like"/>
    <property type="match status" value="1"/>
</dbReference>
<comment type="caution">
    <text evidence="19">The sequence shown here is derived from an EMBL/GenBank/DDBJ whole genome shotgun (WGS) entry which is preliminary data.</text>
</comment>
<evidence type="ECO:0000313" key="20">
    <source>
        <dbReference type="Proteomes" id="UP001145087"/>
    </source>
</evidence>
<keyword evidence="10 12" id="KW-0368">Histidine biosynthesis</keyword>
<evidence type="ECO:0000256" key="13">
    <source>
        <dbReference type="PIRNR" id="PIRNR000099"/>
    </source>
</evidence>
<feature type="binding site" evidence="12 15">
    <location>
        <position position="209"/>
    </location>
    <ligand>
        <name>NAD(+)</name>
        <dbReference type="ChEBI" id="CHEBI:57540"/>
    </ligand>
</feature>
<accession>A0A9X3FIP1</accession>
<comment type="cofactor">
    <cofactor evidence="12 17">
        <name>Zn(2+)</name>
        <dbReference type="ChEBI" id="CHEBI:29105"/>
    </cofactor>
    <text evidence="12 17">Binds 1 zinc ion per subunit.</text>
</comment>
<comment type="function">
    <text evidence="1 12">Catalyzes the sequential NAD-dependent oxidations of L-histidinol to L-histidinaldehyde and then to L-histidine.</text>
</comment>
<name>A0A9X3FIP1_9BACT</name>
<dbReference type="Pfam" id="PF00815">
    <property type="entry name" value="Histidinol_dh"/>
    <property type="match status" value="1"/>
</dbReference>
<gene>
    <name evidence="12 19" type="primary">hisD</name>
    <name evidence="19" type="ORF">OU798_23810</name>
</gene>
<dbReference type="RefSeq" id="WP_343335721.1">
    <property type="nucleotide sequence ID" value="NZ_JAPOHD010000068.1"/>
</dbReference>
<evidence type="ECO:0000313" key="19">
    <source>
        <dbReference type="EMBL" id="MCY1723398.1"/>
    </source>
</evidence>
<dbReference type="GO" id="GO:0000105">
    <property type="term" value="P:L-histidine biosynthetic process"/>
    <property type="evidence" value="ECO:0007669"/>
    <property type="project" value="UniProtKB-UniRule"/>
</dbReference>
<evidence type="ECO:0000256" key="3">
    <source>
        <dbReference type="ARBA" id="ARBA00010178"/>
    </source>
</evidence>
<dbReference type="GO" id="GO:0004399">
    <property type="term" value="F:histidinol dehydrogenase activity"/>
    <property type="evidence" value="ECO:0007669"/>
    <property type="project" value="UniProtKB-UniRule"/>
</dbReference>
<evidence type="ECO:0000256" key="15">
    <source>
        <dbReference type="PIRSR" id="PIRSR000099-2"/>
    </source>
</evidence>
<dbReference type="GO" id="GO:0008270">
    <property type="term" value="F:zinc ion binding"/>
    <property type="evidence" value="ECO:0007669"/>
    <property type="project" value="UniProtKB-UniRule"/>
</dbReference>
<feature type="binding site" evidence="12 17">
    <location>
        <position position="255"/>
    </location>
    <ligand>
        <name>Zn(2+)</name>
        <dbReference type="ChEBI" id="CHEBI:29105"/>
    </ligand>
</feature>
<evidence type="ECO:0000256" key="17">
    <source>
        <dbReference type="PIRSR" id="PIRSR000099-4"/>
    </source>
</evidence>
<dbReference type="PRINTS" id="PR00083">
    <property type="entry name" value="HOLDHDRGNASE"/>
</dbReference>
<feature type="binding site" evidence="12 17">
    <location>
        <position position="258"/>
    </location>
    <ligand>
        <name>Zn(2+)</name>
        <dbReference type="ChEBI" id="CHEBI:29105"/>
    </ligand>
</feature>
<dbReference type="GO" id="GO:0005829">
    <property type="term" value="C:cytosol"/>
    <property type="evidence" value="ECO:0007669"/>
    <property type="project" value="TreeGrafter"/>
</dbReference>
<dbReference type="InterPro" id="IPR001692">
    <property type="entry name" value="Histidinol_DH_CS"/>
</dbReference>